<accession>A0A0B7AUF9</accession>
<protein>
    <submittedName>
        <fullName evidence="1">Uncharacterized protein</fullName>
    </submittedName>
</protein>
<dbReference type="AlphaFoldDB" id="A0A0B7AUF9"/>
<reference evidence="1" key="1">
    <citation type="submission" date="2014-12" db="EMBL/GenBank/DDBJ databases">
        <title>Insight into the proteome of Arion vulgaris.</title>
        <authorList>
            <person name="Aradska J."/>
            <person name="Bulat T."/>
            <person name="Smidak R."/>
            <person name="Sarate P."/>
            <person name="Gangsoo J."/>
            <person name="Sialana F."/>
            <person name="Bilban M."/>
            <person name="Lubec G."/>
        </authorList>
    </citation>
    <scope>NUCLEOTIDE SEQUENCE</scope>
    <source>
        <tissue evidence="1">Skin</tissue>
    </source>
</reference>
<name>A0A0B7AUF9_9EUPU</name>
<proteinExistence type="predicted"/>
<sequence>MRDGSLGQAVLIPLPFRIPQHELRAVQKLSSSQFSSHPASKRVPTRKFRIENSQMLSLTFSVSEKERITMKVSHYIEINSIQLPQVFK</sequence>
<evidence type="ECO:0000313" key="1">
    <source>
        <dbReference type="EMBL" id="CEK84699.1"/>
    </source>
</evidence>
<gene>
    <name evidence="1" type="primary">ORF144046</name>
</gene>
<organism evidence="1">
    <name type="scientific">Arion vulgaris</name>
    <dbReference type="NCBI Taxonomy" id="1028688"/>
    <lineage>
        <taxon>Eukaryota</taxon>
        <taxon>Metazoa</taxon>
        <taxon>Spiralia</taxon>
        <taxon>Lophotrochozoa</taxon>
        <taxon>Mollusca</taxon>
        <taxon>Gastropoda</taxon>
        <taxon>Heterobranchia</taxon>
        <taxon>Euthyneura</taxon>
        <taxon>Panpulmonata</taxon>
        <taxon>Eupulmonata</taxon>
        <taxon>Stylommatophora</taxon>
        <taxon>Helicina</taxon>
        <taxon>Arionoidea</taxon>
        <taxon>Arionidae</taxon>
        <taxon>Arion</taxon>
    </lineage>
</organism>
<dbReference type="EMBL" id="HACG01037834">
    <property type="protein sequence ID" value="CEK84699.1"/>
    <property type="molecule type" value="Transcribed_RNA"/>
</dbReference>